<feature type="compositionally biased region" description="Polar residues" evidence="1">
    <location>
        <begin position="9"/>
        <end position="18"/>
    </location>
</feature>
<proteinExistence type="predicted"/>
<accession>A0A7S1VNM4</accession>
<reference evidence="2" key="1">
    <citation type="submission" date="2021-01" db="EMBL/GenBank/DDBJ databases">
        <authorList>
            <person name="Corre E."/>
            <person name="Pelletier E."/>
            <person name="Niang G."/>
            <person name="Scheremetjew M."/>
            <person name="Finn R."/>
            <person name="Kale V."/>
            <person name="Holt S."/>
            <person name="Cochrane G."/>
            <person name="Meng A."/>
            <person name="Brown T."/>
            <person name="Cohen L."/>
        </authorList>
    </citation>
    <scope>NUCLEOTIDE SEQUENCE</scope>
    <source>
        <strain evidence="2">CCMP 410</strain>
    </source>
</reference>
<feature type="compositionally biased region" description="Basic residues" evidence="1">
    <location>
        <begin position="21"/>
        <end position="31"/>
    </location>
</feature>
<feature type="region of interest" description="Disordered" evidence="1">
    <location>
        <begin position="1"/>
        <end position="75"/>
    </location>
</feature>
<evidence type="ECO:0000313" key="2">
    <source>
        <dbReference type="EMBL" id="CAD9304461.1"/>
    </source>
</evidence>
<sequence>MDREDRRSNQSTPVQSPGSWRSRRKLRKKSSKVTFRSPNLAQLPYHRNDTSSPPNASRRSEKVSSEDTFSPRGVADMDGMLQQAVRKHVRFQPRDITGRSSDTFIANDLVPSSAMTVEDKRRIWWQNSDYQIFKQTGRLIAREIQRRQDVRQTSSPNSYMSIMARTYSACHQPNLRDDESPICSRDKRTLQQWTEVGMCRRGLEKWSIPQMTRDRFKRKAMVIHTVLDLQKRLRASRSRLNFPNQHGGEELMRVASERLTKPARLFARAMGEADEVSVSV</sequence>
<protein>
    <submittedName>
        <fullName evidence="2">Uncharacterized protein</fullName>
    </submittedName>
</protein>
<name>A0A7S1VNM4_9STRA</name>
<gene>
    <name evidence="2" type="ORF">GOCE00092_LOCUS23517</name>
</gene>
<evidence type="ECO:0000256" key="1">
    <source>
        <dbReference type="SAM" id="MobiDB-lite"/>
    </source>
</evidence>
<dbReference type="EMBL" id="HBGK01044754">
    <property type="protein sequence ID" value="CAD9304461.1"/>
    <property type="molecule type" value="Transcribed_RNA"/>
</dbReference>
<dbReference type="AlphaFoldDB" id="A0A7S1VNM4"/>
<organism evidence="2">
    <name type="scientific">Grammatophora oceanica</name>
    <dbReference type="NCBI Taxonomy" id="210454"/>
    <lineage>
        <taxon>Eukaryota</taxon>
        <taxon>Sar</taxon>
        <taxon>Stramenopiles</taxon>
        <taxon>Ochrophyta</taxon>
        <taxon>Bacillariophyta</taxon>
        <taxon>Fragilariophyceae</taxon>
        <taxon>Fragilariophycidae</taxon>
        <taxon>Rhabdonematales</taxon>
        <taxon>Grammatophoraceae</taxon>
        <taxon>Grammatophora</taxon>
    </lineage>
</organism>